<gene>
    <name evidence="4" type="ORF">BRM3_11075</name>
</gene>
<feature type="region of interest" description="Disordered" evidence="1">
    <location>
        <begin position="92"/>
        <end position="111"/>
    </location>
</feature>
<evidence type="ECO:0000259" key="3">
    <source>
        <dbReference type="SMART" id="SM00278"/>
    </source>
</evidence>
<proteinExistence type="predicted"/>
<keyword evidence="2" id="KW-0472">Membrane</keyword>
<dbReference type="PANTHER" id="PTHR21180">
    <property type="entry name" value="ENDONUCLEASE/EXONUCLEASE/PHOSPHATASE FAMILY DOMAIN-CONTAINING PROTEIN 1"/>
    <property type="match status" value="1"/>
</dbReference>
<dbReference type="Pfam" id="PF10531">
    <property type="entry name" value="SLBB"/>
    <property type="match status" value="1"/>
</dbReference>
<dbReference type="SUPFAM" id="SSF47781">
    <property type="entry name" value="RuvA domain 2-like"/>
    <property type="match status" value="1"/>
</dbReference>
<dbReference type="Pfam" id="PF12836">
    <property type="entry name" value="HHH_3"/>
    <property type="match status" value="1"/>
</dbReference>
<dbReference type="Gene3D" id="3.10.560.10">
    <property type="entry name" value="Outer membrane lipoprotein wza domain like"/>
    <property type="match status" value="1"/>
</dbReference>
<dbReference type="Gene3D" id="1.10.150.320">
    <property type="entry name" value="Photosystem II 12 kDa extrinsic protein"/>
    <property type="match status" value="1"/>
</dbReference>
<dbReference type="InterPro" id="IPR004509">
    <property type="entry name" value="Competence_ComEA_HhH"/>
</dbReference>
<feature type="compositionally biased region" description="Low complexity" evidence="1">
    <location>
        <begin position="175"/>
        <end position="205"/>
    </location>
</feature>
<dbReference type="InterPro" id="IPR051675">
    <property type="entry name" value="Endo/Exo/Phosphatase_dom_1"/>
</dbReference>
<keyword evidence="5" id="KW-1185">Reference proteome</keyword>
<evidence type="ECO:0000313" key="4">
    <source>
        <dbReference type="EMBL" id="UYG16156.1"/>
    </source>
</evidence>
<dbReference type="PANTHER" id="PTHR21180:SF32">
    <property type="entry name" value="ENDONUCLEASE_EXONUCLEASE_PHOSPHATASE FAMILY DOMAIN-CONTAINING PROTEIN 1"/>
    <property type="match status" value="1"/>
</dbReference>
<reference evidence="4" key="1">
    <citation type="submission" date="2022-10" db="EMBL/GenBank/DDBJ databases">
        <title>Whole-Genome Sequencing of Brachybacterium huguangmaarense BRM-3, Isolated from Betula schmidtii.</title>
        <authorList>
            <person name="Haam D."/>
        </authorList>
    </citation>
    <scope>NUCLEOTIDE SEQUENCE</scope>
    <source>
        <strain evidence="4">BRM-3</strain>
    </source>
</reference>
<dbReference type="EMBL" id="CP107020">
    <property type="protein sequence ID" value="UYG16156.1"/>
    <property type="molecule type" value="Genomic_DNA"/>
</dbReference>
<feature type="compositionally biased region" description="Low complexity" evidence="1">
    <location>
        <begin position="94"/>
        <end position="111"/>
    </location>
</feature>
<feature type="domain" description="Helix-hairpin-helix DNA-binding motif class 1" evidence="3">
    <location>
        <begin position="251"/>
        <end position="270"/>
    </location>
</feature>
<feature type="transmembrane region" description="Helical" evidence="2">
    <location>
        <begin position="44"/>
        <end position="63"/>
    </location>
</feature>
<keyword evidence="2" id="KW-0812">Transmembrane</keyword>
<sequence>MGRHEARTRTEGSRGREPLAEVIDRRPRPRRRSWRDLPRPSRPALLGVAVLVAVGAGAVHLSTAGTALPDAERAGTTVAASAPAEAVAEEAPEADVAATSAAPTADPHAAPAAASSAGTVVVHVTGAVNAPGVVELPAGSRVDDAVTAAGGARDDADLAAVNLARPATDGEQIHVPVPGEEAPTAAPADPSTPGAPGADGAAQGAEAAGAGLVDLNTADAAALDALPGVGPAIAQRIIDHREANGPFTRVDDLEQVPGIGPATLEKIRAHATV</sequence>
<dbReference type="InterPro" id="IPR010994">
    <property type="entry name" value="RuvA_2-like"/>
</dbReference>
<evidence type="ECO:0000256" key="1">
    <source>
        <dbReference type="SAM" id="MobiDB-lite"/>
    </source>
</evidence>
<dbReference type="GO" id="GO:0003677">
    <property type="term" value="F:DNA binding"/>
    <property type="evidence" value="ECO:0007669"/>
    <property type="project" value="UniProtKB-KW"/>
</dbReference>
<keyword evidence="2" id="KW-1133">Transmembrane helix</keyword>
<name>A0ABY6G0J7_9MICO</name>
<accession>A0ABY6G0J7</accession>
<feature type="domain" description="Helix-hairpin-helix DNA-binding motif class 1" evidence="3">
    <location>
        <begin position="221"/>
        <end position="240"/>
    </location>
</feature>
<organism evidence="4 5">
    <name type="scientific">Brachybacterium huguangmaarense</name>
    <dbReference type="NCBI Taxonomy" id="1652028"/>
    <lineage>
        <taxon>Bacteria</taxon>
        <taxon>Bacillati</taxon>
        <taxon>Actinomycetota</taxon>
        <taxon>Actinomycetes</taxon>
        <taxon>Micrococcales</taxon>
        <taxon>Dermabacteraceae</taxon>
        <taxon>Brachybacterium</taxon>
    </lineage>
</organism>
<dbReference type="Proteomes" id="UP001164305">
    <property type="component" value="Chromosome"/>
</dbReference>
<evidence type="ECO:0000313" key="5">
    <source>
        <dbReference type="Proteomes" id="UP001164305"/>
    </source>
</evidence>
<dbReference type="SMART" id="SM00278">
    <property type="entry name" value="HhH1"/>
    <property type="match status" value="2"/>
</dbReference>
<feature type="region of interest" description="Disordered" evidence="1">
    <location>
        <begin position="173"/>
        <end position="205"/>
    </location>
</feature>
<evidence type="ECO:0000256" key="2">
    <source>
        <dbReference type="SAM" id="Phobius"/>
    </source>
</evidence>
<feature type="region of interest" description="Disordered" evidence="1">
    <location>
        <begin position="1"/>
        <end position="39"/>
    </location>
</feature>
<feature type="compositionally biased region" description="Basic and acidic residues" evidence="1">
    <location>
        <begin position="1"/>
        <end position="26"/>
    </location>
</feature>
<keyword evidence="4" id="KW-0238">DNA-binding</keyword>
<dbReference type="RefSeq" id="WP_263593369.1">
    <property type="nucleotide sequence ID" value="NZ_CP107020.1"/>
</dbReference>
<dbReference type="InterPro" id="IPR003583">
    <property type="entry name" value="Hlx-hairpin-Hlx_DNA-bd_motif"/>
</dbReference>
<dbReference type="NCBIfam" id="TIGR00426">
    <property type="entry name" value="competence protein ComEA helix-hairpin-helix repeat region"/>
    <property type="match status" value="1"/>
</dbReference>
<protein>
    <submittedName>
        <fullName evidence="4">ComEA family DNA-binding protein</fullName>
    </submittedName>
</protein>
<dbReference type="InterPro" id="IPR019554">
    <property type="entry name" value="Soluble_ligand-bd"/>
</dbReference>